<dbReference type="Proteomes" id="UP000007800">
    <property type="component" value="Unassembled WGS sequence"/>
</dbReference>
<dbReference type="GO" id="GO:0016791">
    <property type="term" value="F:phosphatase activity"/>
    <property type="evidence" value="ECO:0007669"/>
    <property type="project" value="TreeGrafter"/>
</dbReference>
<evidence type="ECO:0000313" key="1">
    <source>
        <dbReference type="EMBL" id="EER13548.1"/>
    </source>
</evidence>
<sequence>MEIALRSKSLVTMMKVRSREWSVMDDLWRTSSMLNRRERRPGINMDVDTLRVENMTWRMRNKWKNHEPSRVDYIDDDSSESTPVDESCKGLLEVIKGHNDDIRFETSSRYHGFLLDMDGVLHRFGTTIPGASEFMTMLNAGQVPYMLLTNECRYTAEDLSRKLLGILGVSIPVSQIYTAANSAADFFHRLMANGWTGMVYIVGEVGLISTVRDAFVKHGLPEDSVVTGETRKTRAPREIDYVLIGSVHSENTRYVEYACSCVQEGARLLFTCPDYYEVTSDGSYKFGMPMPAVEMISKVTHASSYNLGKPNPHMLRMARQRLFSQCPQGRHPGLGPVLFVGDSLGTDIRTAIENGIDCALVMSGCTDEKQLKRSPLLPNFVFASIKELMAAYSSGSLVPCVPLGGDDGAH</sequence>
<evidence type="ECO:0000313" key="2">
    <source>
        <dbReference type="Proteomes" id="UP000007800"/>
    </source>
</evidence>
<dbReference type="OrthoDB" id="10251048at2759"/>
<dbReference type="InterPro" id="IPR006357">
    <property type="entry name" value="HAD-SF_hydro_IIA"/>
</dbReference>
<dbReference type="InterPro" id="IPR023214">
    <property type="entry name" value="HAD_sf"/>
</dbReference>
<protein>
    <submittedName>
        <fullName evidence="1">Pyridoxal phosphate phosphatase, putative</fullName>
    </submittedName>
</protein>
<dbReference type="InterPro" id="IPR036412">
    <property type="entry name" value="HAD-like_sf"/>
</dbReference>
<dbReference type="GeneID" id="9042517"/>
<dbReference type="NCBIfam" id="TIGR01460">
    <property type="entry name" value="HAD-SF-IIA"/>
    <property type="match status" value="1"/>
</dbReference>
<dbReference type="PANTHER" id="PTHR19288">
    <property type="entry name" value="4-NITROPHENYLPHOSPHATASE-RELATED"/>
    <property type="match status" value="1"/>
</dbReference>
<dbReference type="AlphaFoldDB" id="C5KQ01"/>
<dbReference type="PANTHER" id="PTHR19288:SF46">
    <property type="entry name" value="HALOACID DEHALOGENASE-LIKE HYDROLASE DOMAIN-CONTAINING PROTEIN 2"/>
    <property type="match status" value="1"/>
</dbReference>
<dbReference type="InParanoid" id="C5KQ01"/>
<dbReference type="RefSeq" id="XP_002781753.1">
    <property type="nucleotide sequence ID" value="XM_002781707.1"/>
</dbReference>
<reference evidence="1 2" key="1">
    <citation type="submission" date="2008-07" db="EMBL/GenBank/DDBJ databases">
        <authorList>
            <person name="El-Sayed N."/>
            <person name="Caler E."/>
            <person name="Inman J."/>
            <person name="Amedeo P."/>
            <person name="Hass B."/>
            <person name="Wortman J."/>
        </authorList>
    </citation>
    <scope>NUCLEOTIDE SEQUENCE [LARGE SCALE GENOMIC DNA]</scope>
    <source>
        <strain evidence="2">ATCC 50983 / TXsc</strain>
    </source>
</reference>
<dbReference type="EMBL" id="GG675180">
    <property type="protein sequence ID" value="EER13548.1"/>
    <property type="molecule type" value="Genomic_DNA"/>
</dbReference>
<dbReference type="Pfam" id="PF13242">
    <property type="entry name" value="Hydrolase_like"/>
    <property type="match status" value="1"/>
</dbReference>
<gene>
    <name evidence="1" type="ORF">Pmar_PMAR000135</name>
</gene>
<dbReference type="SUPFAM" id="SSF56784">
    <property type="entry name" value="HAD-like"/>
    <property type="match status" value="1"/>
</dbReference>
<dbReference type="Pfam" id="PF13344">
    <property type="entry name" value="Hydrolase_6"/>
    <property type="match status" value="1"/>
</dbReference>
<keyword evidence="2" id="KW-1185">Reference proteome</keyword>
<dbReference type="GO" id="GO:0005737">
    <property type="term" value="C:cytoplasm"/>
    <property type="evidence" value="ECO:0007669"/>
    <property type="project" value="TreeGrafter"/>
</dbReference>
<dbReference type="Gene3D" id="3.40.50.1000">
    <property type="entry name" value="HAD superfamily/HAD-like"/>
    <property type="match status" value="2"/>
</dbReference>
<proteinExistence type="predicted"/>
<name>C5KQ01_PERM5</name>
<organism evidence="2">
    <name type="scientific">Perkinsus marinus (strain ATCC 50983 / TXsc)</name>
    <dbReference type="NCBI Taxonomy" id="423536"/>
    <lineage>
        <taxon>Eukaryota</taxon>
        <taxon>Sar</taxon>
        <taxon>Alveolata</taxon>
        <taxon>Perkinsozoa</taxon>
        <taxon>Perkinsea</taxon>
        <taxon>Perkinsida</taxon>
        <taxon>Perkinsidae</taxon>
        <taxon>Perkinsus</taxon>
    </lineage>
</organism>
<accession>C5KQ01</accession>